<dbReference type="PIRSF" id="PIRSF018297">
    <property type="entry name" value="Doc"/>
    <property type="match status" value="1"/>
</dbReference>
<reference evidence="2 3" key="1">
    <citation type="submission" date="2020-08" db="EMBL/GenBank/DDBJ databases">
        <title>Functional genomics of gut bacteria from endangered species of beetles.</title>
        <authorList>
            <person name="Carlos-Shanley C."/>
        </authorList>
    </citation>
    <scope>NUCLEOTIDE SEQUENCE [LARGE SCALE GENOMIC DNA]</scope>
    <source>
        <strain evidence="2 3">S00245</strain>
    </source>
</reference>
<organism evidence="2 3">
    <name type="scientific">Novosphingobium chloroacetimidivorans</name>
    <dbReference type="NCBI Taxonomy" id="1428314"/>
    <lineage>
        <taxon>Bacteria</taxon>
        <taxon>Pseudomonadati</taxon>
        <taxon>Pseudomonadota</taxon>
        <taxon>Alphaproteobacteria</taxon>
        <taxon>Sphingomonadales</taxon>
        <taxon>Sphingomonadaceae</taxon>
        <taxon>Novosphingobium</taxon>
    </lineage>
</organism>
<keyword evidence="3" id="KW-1185">Reference proteome</keyword>
<accession>A0A7W7NW27</accession>
<dbReference type="EMBL" id="JACHLR010000003">
    <property type="protein sequence ID" value="MBB4857720.1"/>
    <property type="molecule type" value="Genomic_DNA"/>
</dbReference>
<dbReference type="AlphaFoldDB" id="A0A7W7NW27"/>
<gene>
    <name evidence="2" type="ORF">HNO88_001031</name>
</gene>
<dbReference type="RefSeq" id="WP_184242986.1">
    <property type="nucleotide sequence ID" value="NZ_JACHLR010000003.1"/>
</dbReference>
<dbReference type="InterPro" id="IPR053737">
    <property type="entry name" value="Type_II_TA_Toxin"/>
</dbReference>
<dbReference type="InterPro" id="IPR036597">
    <property type="entry name" value="Fido-like_dom_sf"/>
</dbReference>
<dbReference type="Pfam" id="PF02661">
    <property type="entry name" value="Fic"/>
    <property type="match status" value="1"/>
</dbReference>
<dbReference type="NCBIfam" id="TIGR01550">
    <property type="entry name" value="DOC_P1"/>
    <property type="match status" value="1"/>
</dbReference>
<evidence type="ECO:0000313" key="3">
    <source>
        <dbReference type="Proteomes" id="UP000555448"/>
    </source>
</evidence>
<comment type="caution">
    <text evidence="2">The sequence shown here is derived from an EMBL/GenBank/DDBJ whole genome shotgun (WGS) entry which is preliminary data.</text>
</comment>
<dbReference type="InterPro" id="IPR003812">
    <property type="entry name" value="Fido"/>
</dbReference>
<dbReference type="PROSITE" id="PS51459">
    <property type="entry name" value="FIDO"/>
    <property type="match status" value="1"/>
</dbReference>
<evidence type="ECO:0000259" key="1">
    <source>
        <dbReference type="PROSITE" id="PS51459"/>
    </source>
</evidence>
<dbReference type="Proteomes" id="UP000555448">
    <property type="component" value="Unassembled WGS sequence"/>
</dbReference>
<feature type="domain" description="Fido" evidence="1">
    <location>
        <begin position="10"/>
        <end position="126"/>
    </location>
</feature>
<dbReference type="PANTHER" id="PTHR39426:SF1">
    <property type="entry name" value="HOMOLOGY TO DEATH-ON-CURING PROTEIN OF PHAGE P1"/>
    <property type="match status" value="1"/>
</dbReference>
<protein>
    <submittedName>
        <fullName evidence="2">Death-on-curing protein</fullName>
    </submittedName>
</protein>
<dbReference type="InterPro" id="IPR006440">
    <property type="entry name" value="Doc"/>
</dbReference>
<dbReference type="PANTHER" id="PTHR39426">
    <property type="entry name" value="HOMOLOGY TO DEATH-ON-CURING PROTEIN OF PHAGE P1"/>
    <property type="match status" value="1"/>
</dbReference>
<proteinExistence type="predicted"/>
<sequence length="130" mass="14351">MTARTEPTWLEPELALAIHDRQLAEHGGATGIRDAGALECAMSRAVNKWTYGEDDRCALAAAYAYGIARNHPFSDGNKRTAWVLARLFLRLNGVAIAFEPEDAIRLVLSLAAGELTEDELTDWFRQHTAP</sequence>
<dbReference type="SUPFAM" id="SSF140931">
    <property type="entry name" value="Fic-like"/>
    <property type="match status" value="1"/>
</dbReference>
<evidence type="ECO:0000313" key="2">
    <source>
        <dbReference type="EMBL" id="MBB4857720.1"/>
    </source>
</evidence>
<dbReference type="GO" id="GO:0016301">
    <property type="term" value="F:kinase activity"/>
    <property type="evidence" value="ECO:0007669"/>
    <property type="project" value="InterPro"/>
</dbReference>
<name>A0A7W7NW27_9SPHN</name>
<dbReference type="Gene3D" id="1.20.120.1870">
    <property type="entry name" value="Fic/DOC protein, Fido domain"/>
    <property type="match status" value="1"/>
</dbReference>